<dbReference type="Gene3D" id="1.10.3720.10">
    <property type="entry name" value="MetI-like"/>
    <property type="match status" value="1"/>
</dbReference>
<dbReference type="InterPro" id="IPR000515">
    <property type="entry name" value="MetI-like"/>
</dbReference>
<evidence type="ECO:0000313" key="14">
    <source>
        <dbReference type="Proteomes" id="UP001230685"/>
    </source>
</evidence>
<evidence type="ECO:0000259" key="12">
    <source>
        <dbReference type="PROSITE" id="PS50928"/>
    </source>
</evidence>
<dbReference type="InterPro" id="IPR011867">
    <property type="entry name" value="ModB_ABC"/>
</dbReference>
<accession>A0ABT9EMI4</accession>
<dbReference type="PANTHER" id="PTHR30183:SF3">
    <property type="entry name" value="MOLYBDENUM TRANSPORT SYSTEM PERMEASE PROTEIN MODB"/>
    <property type="match status" value="1"/>
</dbReference>
<evidence type="ECO:0000256" key="1">
    <source>
        <dbReference type="ARBA" id="ARBA00002949"/>
    </source>
</evidence>
<evidence type="ECO:0000256" key="9">
    <source>
        <dbReference type="ARBA" id="ARBA00023136"/>
    </source>
</evidence>
<feature type="transmembrane region" description="Helical" evidence="10">
    <location>
        <begin position="83"/>
        <end position="107"/>
    </location>
</feature>
<evidence type="ECO:0000256" key="5">
    <source>
        <dbReference type="ARBA" id="ARBA00022475"/>
    </source>
</evidence>
<keyword evidence="14" id="KW-1185">Reference proteome</keyword>
<protein>
    <recommendedName>
        <fullName evidence="11">Molybdenum transport system permease</fullName>
    </recommendedName>
</protein>
<feature type="domain" description="ABC transmembrane type-1" evidence="12">
    <location>
        <begin position="10"/>
        <end position="218"/>
    </location>
</feature>
<keyword evidence="7 10" id="KW-0812">Transmembrane</keyword>
<dbReference type="RefSeq" id="WP_305173950.1">
    <property type="nucleotide sequence ID" value="NZ_JAUUDS010000007.1"/>
</dbReference>
<keyword evidence="5" id="KW-1003">Cell membrane</keyword>
<name>A0ABT9EMI4_9SPHN</name>
<organism evidence="13 14">
    <name type="scientific">Sphingomonas aurea</name>
    <dbReference type="NCBI Taxonomy" id="3063994"/>
    <lineage>
        <taxon>Bacteria</taxon>
        <taxon>Pseudomonadati</taxon>
        <taxon>Pseudomonadota</taxon>
        <taxon>Alphaproteobacteria</taxon>
        <taxon>Sphingomonadales</taxon>
        <taxon>Sphingomonadaceae</taxon>
        <taxon>Sphingomonas</taxon>
    </lineage>
</organism>
<dbReference type="Proteomes" id="UP001230685">
    <property type="component" value="Unassembled WGS sequence"/>
</dbReference>
<dbReference type="SUPFAM" id="SSF161098">
    <property type="entry name" value="MetI-like"/>
    <property type="match status" value="1"/>
</dbReference>
<dbReference type="CDD" id="cd06261">
    <property type="entry name" value="TM_PBP2"/>
    <property type="match status" value="1"/>
</dbReference>
<keyword evidence="9 10" id="KW-0472">Membrane</keyword>
<evidence type="ECO:0000256" key="8">
    <source>
        <dbReference type="ARBA" id="ARBA00022989"/>
    </source>
</evidence>
<comment type="subcellular location">
    <subcellularLocation>
        <location evidence="11">Cell inner membrane</location>
        <topology evidence="11">Multi-pass membrane protein</topology>
    </subcellularLocation>
    <subcellularLocation>
        <location evidence="2 10">Cell membrane</location>
        <topology evidence="2 10">Multi-pass membrane protein</topology>
    </subcellularLocation>
</comment>
<dbReference type="NCBIfam" id="NF006939">
    <property type="entry name" value="PRK09421.1"/>
    <property type="match status" value="1"/>
</dbReference>
<reference evidence="13 14" key="1">
    <citation type="submission" date="2023-07" db="EMBL/GenBank/DDBJ databases">
        <authorList>
            <person name="Kim M.K."/>
        </authorList>
    </citation>
    <scope>NUCLEOTIDE SEQUENCE [LARGE SCALE GENOMIC DNA]</scope>
    <source>
        <strain evidence="13 14">KR1UV-12</strain>
    </source>
</reference>
<evidence type="ECO:0000256" key="3">
    <source>
        <dbReference type="ARBA" id="ARBA00007069"/>
    </source>
</evidence>
<keyword evidence="4 10" id="KW-0813">Transport</keyword>
<dbReference type="Pfam" id="PF00528">
    <property type="entry name" value="BPD_transp_1"/>
    <property type="match status" value="1"/>
</dbReference>
<evidence type="ECO:0000256" key="10">
    <source>
        <dbReference type="RuleBase" id="RU363032"/>
    </source>
</evidence>
<dbReference type="EMBL" id="JAUUDS010000007">
    <property type="protein sequence ID" value="MDP1028169.1"/>
    <property type="molecule type" value="Genomic_DNA"/>
</dbReference>
<comment type="similarity">
    <text evidence="3 11">Belongs to the binding-protein-dependent transport system permease family. CysTW subfamily.</text>
</comment>
<proteinExistence type="inferred from homology"/>
<keyword evidence="6 11" id="KW-0500">Molybdenum</keyword>
<evidence type="ECO:0000313" key="13">
    <source>
        <dbReference type="EMBL" id="MDP1028169.1"/>
    </source>
</evidence>
<feature type="transmembrane region" description="Helical" evidence="10">
    <location>
        <begin position="136"/>
        <end position="160"/>
    </location>
</feature>
<dbReference type="PROSITE" id="PS50928">
    <property type="entry name" value="ABC_TM1"/>
    <property type="match status" value="1"/>
</dbReference>
<evidence type="ECO:0000256" key="11">
    <source>
        <dbReference type="RuleBase" id="RU365097"/>
    </source>
</evidence>
<dbReference type="InterPro" id="IPR035906">
    <property type="entry name" value="MetI-like_sf"/>
</dbReference>
<feature type="transmembrane region" description="Helical" evidence="10">
    <location>
        <begin position="200"/>
        <end position="221"/>
    </location>
</feature>
<comment type="caution">
    <text evidence="13">The sequence shown here is derived from an EMBL/GenBank/DDBJ whole genome shotgun (WGS) entry which is preliminary data.</text>
</comment>
<dbReference type="PANTHER" id="PTHR30183">
    <property type="entry name" value="MOLYBDENUM TRANSPORT SYSTEM PERMEASE PROTEIN MODB"/>
    <property type="match status" value="1"/>
</dbReference>
<feature type="transmembrane region" description="Helical" evidence="10">
    <location>
        <begin position="16"/>
        <end position="36"/>
    </location>
</feature>
<comment type="function">
    <text evidence="1 11">Part of the binding-protein-dependent transport system for molybdenum; probably responsible for the translocation of the substrate across the membrane.</text>
</comment>
<feature type="transmembrane region" description="Helical" evidence="10">
    <location>
        <begin position="48"/>
        <end position="71"/>
    </location>
</feature>
<gene>
    <name evidence="13" type="primary">modB</name>
    <name evidence="13" type="ORF">Q5H91_13175</name>
</gene>
<keyword evidence="11" id="KW-0997">Cell inner membrane</keyword>
<dbReference type="NCBIfam" id="TIGR02141">
    <property type="entry name" value="modB_ABC"/>
    <property type="match status" value="1"/>
</dbReference>
<evidence type="ECO:0000256" key="2">
    <source>
        <dbReference type="ARBA" id="ARBA00004651"/>
    </source>
</evidence>
<evidence type="ECO:0000256" key="4">
    <source>
        <dbReference type="ARBA" id="ARBA00022448"/>
    </source>
</evidence>
<evidence type="ECO:0000256" key="6">
    <source>
        <dbReference type="ARBA" id="ARBA00022505"/>
    </source>
</evidence>
<evidence type="ECO:0000256" key="7">
    <source>
        <dbReference type="ARBA" id="ARBA00022692"/>
    </source>
</evidence>
<keyword evidence="8 10" id="KW-1133">Transmembrane helix</keyword>
<sequence length="228" mass="23340">MLTPEEWTALTLSLRVAGWATLWGLIAATAFAWLLARHRFPGRVLLDALLHAPLILPPVVTGFALLLVFGIEGPVGRWLDAAWGVRLAFTPAGAALAAGVCAFPLMLRAARQAIEAVDPALEEAARSLGAGPVDRALTIVLPLAAPGLLAAAVVGFAAALGEFGAVITFAASIPGETQTLPLAIYAALQVPGGEGAALRLSAISLAAALAGLLLSELLLAIGRRRAAR</sequence>